<organism evidence="2 3">
    <name type="scientific">Daedalea quercina L-15889</name>
    <dbReference type="NCBI Taxonomy" id="1314783"/>
    <lineage>
        <taxon>Eukaryota</taxon>
        <taxon>Fungi</taxon>
        <taxon>Dikarya</taxon>
        <taxon>Basidiomycota</taxon>
        <taxon>Agaricomycotina</taxon>
        <taxon>Agaricomycetes</taxon>
        <taxon>Polyporales</taxon>
        <taxon>Fomitopsis</taxon>
    </lineage>
</organism>
<sequence length="79" mass="8465">MHWYVTESARHSVLACSLLDHYTAAGPSVLAVGETTLAANKKSNQPRHASRYSVRGPRAISASPSARTTTVTLQFVQGP</sequence>
<dbReference type="AlphaFoldDB" id="A0A165KWU3"/>
<protein>
    <submittedName>
        <fullName evidence="2">Uncharacterized protein</fullName>
    </submittedName>
</protein>
<evidence type="ECO:0000313" key="3">
    <source>
        <dbReference type="Proteomes" id="UP000076727"/>
    </source>
</evidence>
<proteinExistence type="predicted"/>
<dbReference type="EMBL" id="KV429164">
    <property type="protein sequence ID" value="KZT63690.1"/>
    <property type="molecule type" value="Genomic_DNA"/>
</dbReference>
<feature type="region of interest" description="Disordered" evidence="1">
    <location>
        <begin position="40"/>
        <end position="63"/>
    </location>
</feature>
<reference evidence="2 3" key="1">
    <citation type="journal article" date="2016" name="Mol. Biol. Evol.">
        <title>Comparative Genomics of Early-Diverging Mushroom-Forming Fungi Provides Insights into the Origins of Lignocellulose Decay Capabilities.</title>
        <authorList>
            <person name="Nagy L.G."/>
            <person name="Riley R."/>
            <person name="Tritt A."/>
            <person name="Adam C."/>
            <person name="Daum C."/>
            <person name="Floudas D."/>
            <person name="Sun H."/>
            <person name="Yadav J.S."/>
            <person name="Pangilinan J."/>
            <person name="Larsson K.H."/>
            <person name="Matsuura K."/>
            <person name="Barry K."/>
            <person name="Labutti K."/>
            <person name="Kuo R."/>
            <person name="Ohm R.A."/>
            <person name="Bhattacharya S.S."/>
            <person name="Shirouzu T."/>
            <person name="Yoshinaga Y."/>
            <person name="Martin F.M."/>
            <person name="Grigoriev I.V."/>
            <person name="Hibbett D.S."/>
        </authorList>
    </citation>
    <scope>NUCLEOTIDE SEQUENCE [LARGE SCALE GENOMIC DNA]</scope>
    <source>
        <strain evidence="2 3">L-15889</strain>
    </source>
</reference>
<accession>A0A165KWU3</accession>
<gene>
    <name evidence="2" type="ORF">DAEQUDRAFT_733548</name>
</gene>
<evidence type="ECO:0000313" key="2">
    <source>
        <dbReference type="EMBL" id="KZT63690.1"/>
    </source>
</evidence>
<keyword evidence="3" id="KW-1185">Reference proteome</keyword>
<dbReference type="Proteomes" id="UP000076727">
    <property type="component" value="Unassembled WGS sequence"/>
</dbReference>
<name>A0A165KWU3_9APHY</name>
<evidence type="ECO:0000256" key="1">
    <source>
        <dbReference type="SAM" id="MobiDB-lite"/>
    </source>
</evidence>